<dbReference type="AlphaFoldDB" id="A0A1G6GYL2"/>
<reference evidence="2" key="1">
    <citation type="submission" date="2016-09" db="EMBL/GenBank/DDBJ databases">
        <authorList>
            <person name="Varghese N."/>
            <person name="Submissions S."/>
        </authorList>
    </citation>
    <scope>NUCLEOTIDE SEQUENCE [LARGE SCALE GENOMIC DNA]</scope>
    <source>
        <strain evidence="2">25nlg</strain>
    </source>
</reference>
<protein>
    <submittedName>
        <fullName evidence="1">Uncharacterized protein</fullName>
    </submittedName>
</protein>
<dbReference type="OrthoDB" id="2801794at2"/>
<proteinExistence type="predicted"/>
<name>A0A1G6GYL2_9BACI</name>
<dbReference type="STRING" id="1464122.SAMN05421737_102160"/>
<evidence type="ECO:0000313" key="2">
    <source>
        <dbReference type="Proteomes" id="UP000242662"/>
    </source>
</evidence>
<dbReference type="RefSeq" id="WP_141769830.1">
    <property type="nucleotide sequence ID" value="NZ_FMYM01000002.1"/>
</dbReference>
<accession>A0A1G6GYL2</accession>
<sequence length="262" mass="30323">MIEEKQVFSLSTEELSVSMMLCGYEQAAADALKNTREWESDEQLQDIVGEAELSLRRRGYQNEQGELVHGLESLVHLLMRSEKKVRCLHDKKVMILHDMGSRKALVQKCEDGMHHFDHIDLTSNKQGEKIVQGFYQFPSEEPIEMEPFMMSSEMFQDFSVAKTEKQIDDLLSEGEHPPAMQSFMKDFVASGCFLDNMSLIKSDIITDENQMPEIHLFLPSKSFIWYIDYTEVDTQGKVYFYPTNSAGLIEMIMTRMSMWFGH</sequence>
<dbReference type="Proteomes" id="UP000242662">
    <property type="component" value="Unassembled WGS sequence"/>
</dbReference>
<organism evidence="1 2">
    <name type="scientific">Shouchella lonarensis</name>
    <dbReference type="NCBI Taxonomy" id="1464122"/>
    <lineage>
        <taxon>Bacteria</taxon>
        <taxon>Bacillati</taxon>
        <taxon>Bacillota</taxon>
        <taxon>Bacilli</taxon>
        <taxon>Bacillales</taxon>
        <taxon>Bacillaceae</taxon>
        <taxon>Shouchella</taxon>
    </lineage>
</organism>
<dbReference type="EMBL" id="FMYM01000002">
    <property type="protein sequence ID" value="SDB87034.1"/>
    <property type="molecule type" value="Genomic_DNA"/>
</dbReference>
<evidence type="ECO:0000313" key="1">
    <source>
        <dbReference type="EMBL" id="SDB87034.1"/>
    </source>
</evidence>
<gene>
    <name evidence="1" type="ORF">SAMN05421737_102160</name>
</gene>
<keyword evidence="2" id="KW-1185">Reference proteome</keyword>